<accession>A0AAD6MXC0</accession>
<feature type="compositionally biased region" description="Basic and acidic residues" evidence="1">
    <location>
        <begin position="155"/>
        <end position="164"/>
    </location>
</feature>
<keyword evidence="3" id="KW-1185">Reference proteome</keyword>
<dbReference type="EMBL" id="JAQJAN010000005">
    <property type="protein sequence ID" value="KAJ5728490.1"/>
    <property type="molecule type" value="Genomic_DNA"/>
</dbReference>
<dbReference type="AlphaFoldDB" id="A0AAD6MXC0"/>
<dbReference type="Proteomes" id="UP001215712">
    <property type="component" value="Unassembled WGS sequence"/>
</dbReference>
<proteinExistence type="predicted"/>
<evidence type="ECO:0000313" key="2">
    <source>
        <dbReference type="EMBL" id="KAJ5728490.1"/>
    </source>
</evidence>
<reference evidence="2" key="1">
    <citation type="journal article" date="2023" name="IMA Fungus">
        <title>Comparative genomic study of the Penicillium genus elucidates a diverse pangenome and 15 lateral gene transfer events.</title>
        <authorList>
            <person name="Petersen C."/>
            <person name="Sorensen T."/>
            <person name="Nielsen M.R."/>
            <person name="Sondergaard T.E."/>
            <person name="Sorensen J.L."/>
            <person name="Fitzpatrick D.A."/>
            <person name="Frisvad J.C."/>
            <person name="Nielsen K.L."/>
        </authorList>
    </citation>
    <scope>NUCLEOTIDE SEQUENCE</scope>
    <source>
        <strain evidence="2">IBT 17514</strain>
    </source>
</reference>
<feature type="region of interest" description="Disordered" evidence="1">
    <location>
        <begin position="1"/>
        <end position="23"/>
    </location>
</feature>
<feature type="region of interest" description="Disordered" evidence="1">
    <location>
        <begin position="267"/>
        <end position="330"/>
    </location>
</feature>
<evidence type="ECO:0000313" key="3">
    <source>
        <dbReference type="Proteomes" id="UP001215712"/>
    </source>
</evidence>
<comment type="caution">
    <text evidence="2">The sequence shown here is derived from an EMBL/GenBank/DDBJ whole genome shotgun (WGS) entry which is preliminary data.</text>
</comment>
<feature type="compositionally biased region" description="Polar residues" evidence="1">
    <location>
        <begin position="1"/>
        <end position="11"/>
    </location>
</feature>
<feature type="compositionally biased region" description="Basic and acidic residues" evidence="1">
    <location>
        <begin position="134"/>
        <end position="144"/>
    </location>
</feature>
<feature type="region of interest" description="Disordered" evidence="1">
    <location>
        <begin position="106"/>
        <end position="164"/>
    </location>
</feature>
<gene>
    <name evidence="2" type="ORF">N7493_004820</name>
</gene>
<reference evidence="2" key="2">
    <citation type="submission" date="2023-01" db="EMBL/GenBank/DDBJ databases">
        <authorList>
            <person name="Petersen C."/>
        </authorList>
    </citation>
    <scope>NUCLEOTIDE SEQUENCE</scope>
    <source>
        <strain evidence="2">IBT 17514</strain>
    </source>
</reference>
<sequence>MATSIQESRMQVPSIPFSPVKDGRRILGDKDINACRSPAHRNKQPLSVTSTPVKRTLFSTASPKKLLPSPIFAGQKRSRDQVDEVGRQWPAMANIAGLQRNLTIPSKYHKPTGKHPLNEKIDAQNARVVSPTRSPRDGNQHMDTPHTPTAEDSTEEKKTVPEDPIARKAFIQEKAALLRRTLQTAMRNIPNNEIDRRVASLEEHSRKISRISIQSFSSSPLPTLSFKNTTTPKFTTPRIGFMPDMSSTPCQPTSDLPVHRSPLAHTTERVERGKASQRTPPPALGSPMQLSSPPATAIRTCRTRDLPDEESGEITRENMSPSQRGDAVDGLLKLMSTAEQNDREDAWSG</sequence>
<evidence type="ECO:0000256" key="1">
    <source>
        <dbReference type="SAM" id="MobiDB-lite"/>
    </source>
</evidence>
<organism evidence="2 3">
    <name type="scientific">Penicillium malachiteum</name>
    <dbReference type="NCBI Taxonomy" id="1324776"/>
    <lineage>
        <taxon>Eukaryota</taxon>
        <taxon>Fungi</taxon>
        <taxon>Dikarya</taxon>
        <taxon>Ascomycota</taxon>
        <taxon>Pezizomycotina</taxon>
        <taxon>Eurotiomycetes</taxon>
        <taxon>Eurotiomycetidae</taxon>
        <taxon>Eurotiales</taxon>
        <taxon>Aspergillaceae</taxon>
        <taxon>Penicillium</taxon>
    </lineage>
</organism>
<name>A0AAD6MXC0_9EURO</name>
<protein>
    <submittedName>
        <fullName evidence="2">Uncharacterized protein</fullName>
    </submittedName>
</protein>